<dbReference type="GO" id="GO:0003700">
    <property type="term" value="F:DNA-binding transcription factor activity"/>
    <property type="evidence" value="ECO:0007669"/>
    <property type="project" value="InterPro"/>
</dbReference>
<proteinExistence type="predicted"/>
<dbReference type="EMBL" id="CP003219">
    <property type="protein sequence ID" value="AEW97892.1"/>
    <property type="molecule type" value="Genomic_DNA"/>
</dbReference>
<dbReference type="Gene3D" id="1.10.10.10">
    <property type="entry name" value="Winged helix-like DNA-binding domain superfamily/Winged helix DNA-binding domain"/>
    <property type="match status" value="1"/>
</dbReference>
<feature type="region of interest" description="Disordered" evidence="1">
    <location>
        <begin position="1"/>
        <end position="63"/>
    </location>
</feature>
<dbReference type="InterPro" id="IPR036390">
    <property type="entry name" value="WH_DNA-bd_sf"/>
</dbReference>
<dbReference type="HOGENOM" id="CLU_083287_15_1_11"/>
<dbReference type="InterPro" id="IPR000835">
    <property type="entry name" value="HTH_MarR-typ"/>
</dbReference>
<feature type="compositionally biased region" description="Gly residues" evidence="1">
    <location>
        <begin position="1"/>
        <end position="41"/>
    </location>
</feature>
<dbReference type="SUPFAM" id="SSF46785">
    <property type="entry name" value="Winged helix' DNA-binding domain"/>
    <property type="match status" value="1"/>
</dbReference>
<dbReference type="AlphaFoldDB" id="G8WYC1"/>
<evidence type="ECO:0000256" key="1">
    <source>
        <dbReference type="SAM" id="MobiDB-lite"/>
    </source>
</evidence>
<dbReference type="STRING" id="1003195.SCATT_55210"/>
<name>G8WYC1_STREN</name>
<dbReference type="PANTHER" id="PTHR39515:SF2">
    <property type="entry name" value="HTH-TYPE TRANSCRIPTIONAL REGULATOR RV0880"/>
    <property type="match status" value="1"/>
</dbReference>
<dbReference type="KEGG" id="scy:SCATT_55210"/>
<accession>G8WYC1</accession>
<dbReference type="Pfam" id="PF01047">
    <property type="entry name" value="MarR"/>
    <property type="match status" value="1"/>
</dbReference>
<evidence type="ECO:0000259" key="2">
    <source>
        <dbReference type="PROSITE" id="PS50995"/>
    </source>
</evidence>
<dbReference type="PANTHER" id="PTHR39515">
    <property type="entry name" value="CONSERVED PROTEIN"/>
    <property type="match status" value="1"/>
</dbReference>
<dbReference type="PROSITE" id="PS50995">
    <property type="entry name" value="HTH_MARR_2"/>
    <property type="match status" value="1"/>
</dbReference>
<evidence type="ECO:0000313" key="4">
    <source>
        <dbReference type="Proteomes" id="UP000007842"/>
    </source>
</evidence>
<dbReference type="InterPro" id="IPR052526">
    <property type="entry name" value="HTH-type_Bedaq_tolerance"/>
</dbReference>
<organism evidence="3 4">
    <name type="scientific">Streptantibioticus cattleyicolor (strain ATCC 35852 / DSM 46488 / JCM 4925 / NBRC 14057 / NRRL 8057)</name>
    <name type="common">Streptomyces cattleya</name>
    <dbReference type="NCBI Taxonomy" id="1003195"/>
    <lineage>
        <taxon>Bacteria</taxon>
        <taxon>Bacillati</taxon>
        <taxon>Actinomycetota</taxon>
        <taxon>Actinomycetes</taxon>
        <taxon>Kitasatosporales</taxon>
        <taxon>Streptomycetaceae</taxon>
        <taxon>Streptantibioticus</taxon>
    </lineage>
</organism>
<dbReference type="Proteomes" id="UP000007842">
    <property type="component" value="Chromosome"/>
</dbReference>
<sequence>MGAAGGPGAPGSGAAGGSAGPDGPGASAGRGAGVGASGAAGHGAAVGRSAPGDPAAPSGPVGDAATADPAVVARLRLAVARLHRRLVQASSGQGLTYGQLSALARIEQHGPVRLGELAGLERVSAPSMTRTLAPLGAAGLIRRTPDPVDRRSALIELTGEGAHVLDEVRRERSELLAARIEALTPAQRAALEAAVPVLETLAEEPGPGR</sequence>
<dbReference type="PATRIC" id="fig|1003195.29.peg.5503"/>
<feature type="domain" description="HTH marR-type" evidence="2">
    <location>
        <begin position="68"/>
        <end position="203"/>
    </location>
</feature>
<keyword evidence="4" id="KW-1185">Reference proteome</keyword>
<dbReference type="InterPro" id="IPR036388">
    <property type="entry name" value="WH-like_DNA-bd_sf"/>
</dbReference>
<dbReference type="SMART" id="SM00347">
    <property type="entry name" value="HTH_MARR"/>
    <property type="match status" value="1"/>
</dbReference>
<reference evidence="4" key="1">
    <citation type="submission" date="2011-12" db="EMBL/GenBank/DDBJ databases">
        <title>Complete genome sequence of Streptomyces cattleya strain DSM 46488.</title>
        <authorList>
            <person name="Ou H.-Y."/>
            <person name="Li P."/>
            <person name="Zhao C."/>
            <person name="O'Hagan D."/>
            <person name="Deng Z."/>
        </authorList>
    </citation>
    <scope>NUCLEOTIDE SEQUENCE [LARGE SCALE GENOMIC DNA]</scope>
    <source>
        <strain evidence="4">ATCC 35852 / DSM 46488 / JCM 4925 / NBRC 14057 / NRRL 8057</strain>
    </source>
</reference>
<evidence type="ECO:0000313" key="3">
    <source>
        <dbReference type="EMBL" id="AEW97892.1"/>
    </source>
</evidence>
<gene>
    <name evidence="3" type="ordered locus">SCATT_55210</name>
</gene>
<protein>
    <submittedName>
        <fullName evidence="3">Transcriptional regulator, MarR family</fullName>
    </submittedName>
</protein>
<dbReference type="eggNOG" id="COG1846">
    <property type="taxonomic scope" value="Bacteria"/>
</dbReference>
<feature type="compositionally biased region" description="Low complexity" evidence="1">
    <location>
        <begin position="42"/>
        <end position="63"/>
    </location>
</feature>